<dbReference type="AlphaFoldDB" id="A0A914VX09"/>
<dbReference type="Proteomes" id="UP000887566">
    <property type="component" value="Unplaced"/>
</dbReference>
<feature type="region of interest" description="Disordered" evidence="1">
    <location>
        <begin position="1"/>
        <end position="33"/>
    </location>
</feature>
<dbReference type="WBParaSite" id="PSAMB.scaffold2563size22545.g18264.t1">
    <property type="protein sequence ID" value="PSAMB.scaffold2563size22545.g18264.t1"/>
    <property type="gene ID" value="PSAMB.scaffold2563size22545.g18264"/>
</dbReference>
<sequence length="256" mass="28003">MERRDGNEDWGFGGSSGGGRRNRASCKAHTRAGRVANGKHKRAALITAHCTELLRRRSIRLRPLPVGTATVGSGGGDCAGSAAFDWPIVAAISRRSVSSVRQRSLIADCEQFVFGNKPCARPNEAPSQALARPSADRRRMRRFVRPSPSFLPQFATFFRIPHQPNPLVFDQRSRLSGPSPTTACERISQSRDQPVPSATAWRQEDESRLVLLSLSPSLSLSLPLSLALAANCSRNVAKVLGHFFKPSLMEMRGCGW</sequence>
<accession>A0A914VX09</accession>
<keyword evidence="2" id="KW-1185">Reference proteome</keyword>
<evidence type="ECO:0000313" key="3">
    <source>
        <dbReference type="WBParaSite" id="PSAMB.scaffold2563size22545.g18264.t1"/>
    </source>
</evidence>
<evidence type="ECO:0000313" key="2">
    <source>
        <dbReference type="Proteomes" id="UP000887566"/>
    </source>
</evidence>
<name>A0A914VX09_9BILA</name>
<proteinExistence type="predicted"/>
<feature type="region of interest" description="Disordered" evidence="1">
    <location>
        <begin position="176"/>
        <end position="199"/>
    </location>
</feature>
<evidence type="ECO:0000256" key="1">
    <source>
        <dbReference type="SAM" id="MobiDB-lite"/>
    </source>
</evidence>
<protein>
    <submittedName>
        <fullName evidence="3">Uncharacterized protein</fullName>
    </submittedName>
</protein>
<reference evidence="3" key="1">
    <citation type="submission" date="2022-11" db="UniProtKB">
        <authorList>
            <consortium name="WormBaseParasite"/>
        </authorList>
    </citation>
    <scope>IDENTIFICATION</scope>
</reference>
<organism evidence="2 3">
    <name type="scientific">Plectus sambesii</name>
    <dbReference type="NCBI Taxonomy" id="2011161"/>
    <lineage>
        <taxon>Eukaryota</taxon>
        <taxon>Metazoa</taxon>
        <taxon>Ecdysozoa</taxon>
        <taxon>Nematoda</taxon>
        <taxon>Chromadorea</taxon>
        <taxon>Plectida</taxon>
        <taxon>Plectina</taxon>
        <taxon>Plectoidea</taxon>
        <taxon>Plectidae</taxon>
        <taxon>Plectus</taxon>
    </lineage>
</organism>
<feature type="compositionally biased region" description="Basic residues" evidence="1">
    <location>
        <begin position="20"/>
        <end position="33"/>
    </location>
</feature>